<dbReference type="EMBL" id="CAJHJG010000885">
    <property type="protein sequence ID" value="CAD6906941.1"/>
    <property type="molecule type" value="Genomic_DNA"/>
</dbReference>
<dbReference type="InterPro" id="IPR052146">
    <property type="entry name" value="HOT1"/>
</dbReference>
<sequence>MPDPASGASARLHPAGGASASPTPFPAPLALTAKIYGRGIKRTADGIIYTEDNKIIAVHYAFYKPNGKKQRTVDQAETGLKVARKTLYQWRKQLPLAAGDVQTLPAGAVMTKTVAAIPARTDESNLEVFRTPAYTAPSTTSIRPDGLGPGAEVVDTTAAIHPGFVSPDLVEQLRKIDHAIGLTEAEKDHLAVRIDKDVGKAAEPFSIFEGKTNKDGRPERGVVARAKDVESCPVGALALAFFERFHVQGDRAPDLTSRREWYDDCLLVDPDIPASRTKGLTAEKQCGLLKHAFSDLKIVPTNLSSALFPWADAYWPTLVGRAAAHEDKTAGMFLDLVDHLRVVLLQDAAFLQPLYPTLALWSHAPFNSLEFASWAQLLRTKAESTPDPFTATIQIIAPTISSALASLRVDVAALGTEMRHGMEDTREALGKVVGKLEDLISSRGNRDVELAALESSCSAVLTRVQTMRIGIGTTRSSSSSSSSSSSGSPNPTSSSTRLLLGSESITATATVAAPSSGVITTGKQRILVWPPTVVALWELWVKGEDGQQPLKDLDAQRDPFCTKDNSARTLMKRIRKIVNAVVELSGGDHARAGKVAAVMDEMRNRGDNQKELGLRSLSDILTKLTTNSDWMTGTRTKLGLV</sequence>
<evidence type="ECO:0000259" key="2">
    <source>
        <dbReference type="Pfam" id="PF16787"/>
    </source>
</evidence>
<organism evidence="3 4">
    <name type="scientific">Tilletia caries</name>
    <name type="common">wheat bunt fungus</name>
    <dbReference type="NCBI Taxonomy" id="13290"/>
    <lineage>
        <taxon>Eukaryota</taxon>
        <taxon>Fungi</taxon>
        <taxon>Dikarya</taxon>
        <taxon>Basidiomycota</taxon>
        <taxon>Ustilaginomycotina</taxon>
        <taxon>Exobasidiomycetes</taxon>
        <taxon>Tilletiales</taxon>
        <taxon>Tilletiaceae</taxon>
        <taxon>Tilletia</taxon>
    </lineage>
</organism>
<proteinExistence type="predicted"/>
<feature type="region of interest" description="Disordered" evidence="1">
    <location>
        <begin position="1"/>
        <end position="23"/>
    </location>
</feature>
<gene>
    <name evidence="3" type="ORF">JKIAZH3_G9528</name>
</gene>
<dbReference type="PANTHER" id="PTHR37784">
    <property type="entry name" value="PROTEIN MSN1"/>
    <property type="match status" value="1"/>
</dbReference>
<evidence type="ECO:0000256" key="1">
    <source>
        <dbReference type="SAM" id="MobiDB-lite"/>
    </source>
</evidence>
<dbReference type="Proteomes" id="UP000836402">
    <property type="component" value="Unassembled WGS sequence"/>
</dbReference>
<feature type="domain" description="Ndc10" evidence="2">
    <location>
        <begin position="296"/>
        <end position="371"/>
    </location>
</feature>
<reference evidence="3" key="1">
    <citation type="submission" date="2020-10" db="EMBL/GenBank/DDBJ databases">
        <authorList>
            <person name="Sedaghatjoo S."/>
        </authorList>
    </citation>
    <scope>NUCLEOTIDE SEQUENCE</scope>
    <source>
        <strain evidence="3">AZH3</strain>
    </source>
</reference>
<dbReference type="Pfam" id="PF16787">
    <property type="entry name" value="NDC10_II"/>
    <property type="match status" value="1"/>
</dbReference>
<dbReference type="InterPro" id="IPR031872">
    <property type="entry name" value="NDC10_II"/>
</dbReference>
<dbReference type="PANTHER" id="PTHR37784:SF2">
    <property type="entry name" value="HIGH-OSMOLARITY-INDUCED TRANSCRIPTION PROTEIN 1"/>
    <property type="match status" value="1"/>
</dbReference>
<evidence type="ECO:0000313" key="4">
    <source>
        <dbReference type="Proteomes" id="UP000836402"/>
    </source>
</evidence>
<feature type="region of interest" description="Disordered" evidence="1">
    <location>
        <begin position="472"/>
        <end position="497"/>
    </location>
</feature>
<comment type="caution">
    <text evidence="3">The sequence shown here is derived from an EMBL/GenBank/DDBJ whole genome shotgun (WGS) entry which is preliminary data.</text>
</comment>
<feature type="compositionally biased region" description="Low complexity" evidence="1">
    <location>
        <begin position="14"/>
        <end position="23"/>
    </location>
</feature>
<dbReference type="Gene3D" id="1.10.443.20">
    <property type="entry name" value="Centromere DNA-binding protein complex CBF3 subunit, domain 2"/>
    <property type="match status" value="2"/>
</dbReference>
<accession>A0ABN7IP00</accession>
<name>A0ABN7IP00_9BASI</name>
<protein>
    <recommendedName>
        <fullName evidence="2">Ndc10 domain-containing protein</fullName>
    </recommendedName>
</protein>
<keyword evidence="4" id="KW-1185">Reference proteome</keyword>
<evidence type="ECO:0000313" key="3">
    <source>
        <dbReference type="EMBL" id="CAD6906941.1"/>
    </source>
</evidence>
<dbReference type="InterPro" id="IPR038279">
    <property type="entry name" value="Ndc10_dom2_sf"/>
</dbReference>